<reference evidence="4 5" key="1">
    <citation type="submission" date="2020-08" db="EMBL/GenBank/DDBJ databases">
        <title>Sequencing the genomes of 1000 actinobacteria strains.</title>
        <authorList>
            <person name="Klenk H.-P."/>
        </authorList>
    </citation>
    <scope>NUCLEOTIDE SEQUENCE [LARGE SCALE GENOMIC DNA]</scope>
    <source>
        <strain evidence="4 5">DSM 28967</strain>
    </source>
</reference>
<keyword evidence="1" id="KW-0521">NADP</keyword>
<keyword evidence="5" id="KW-1185">Reference proteome</keyword>
<evidence type="ECO:0000259" key="3">
    <source>
        <dbReference type="SMART" id="SM00829"/>
    </source>
</evidence>
<dbReference type="InterPro" id="IPR011032">
    <property type="entry name" value="GroES-like_sf"/>
</dbReference>
<dbReference type="Pfam" id="PF08240">
    <property type="entry name" value="ADH_N"/>
    <property type="match status" value="1"/>
</dbReference>
<dbReference type="GO" id="GO:0035925">
    <property type="term" value="F:mRNA 3'-UTR AU-rich region binding"/>
    <property type="evidence" value="ECO:0007669"/>
    <property type="project" value="TreeGrafter"/>
</dbReference>
<dbReference type="RefSeq" id="WP_184798067.1">
    <property type="nucleotide sequence ID" value="NZ_JACHMY010000001.1"/>
</dbReference>
<evidence type="ECO:0000313" key="5">
    <source>
        <dbReference type="Proteomes" id="UP000549971"/>
    </source>
</evidence>
<dbReference type="InterPro" id="IPR013154">
    <property type="entry name" value="ADH-like_N"/>
</dbReference>
<feature type="domain" description="Enoyl reductase (ER)" evidence="3">
    <location>
        <begin position="10"/>
        <end position="314"/>
    </location>
</feature>
<dbReference type="GO" id="GO:0005829">
    <property type="term" value="C:cytosol"/>
    <property type="evidence" value="ECO:0007669"/>
    <property type="project" value="TreeGrafter"/>
</dbReference>
<dbReference type="EMBL" id="JACHMY010000001">
    <property type="protein sequence ID" value="MBB5837786.1"/>
    <property type="molecule type" value="Genomic_DNA"/>
</dbReference>
<dbReference type="InterPro" id="IPR013149">
    <property type="entry name" value="ADH-like_C"/>
</dbReference>
<dbReference type="SUPFAM" id="SSF50129">
    <property type="entry name" value="GroES-like"/>
    <property type="match status" value="1"/>
</dbReference>
<dbReference type="InterPro" id="IPR020843">
    <property type="entry name" value="ER"/>
</dbReference>
<dbReference type="Pfam" id="PF00107">
    <property type="entry name" value="ADH_zinc_N"/>
    <property type="match status" value="1"/>
</dbReference>
<dbReference type="Proteomes" id="UP000549971">
    <property type="component" value="Unassembled WGS sequence"/>
</dbReference>
<name>A0A7W9J8Y6_9ACTN</name>
<evidence type="ECO:0000313" key="4">
    <source>
        <dbReference type="EMBL" id="MBB5837786.1"/>
    </source>
</evidence>
<proteinExistence type="predicted"/>
<evidence type="ECO:0000256" key="2">
    <source>
        <dbReference type="ARBA" id="ARBA00023002"/>
    </source>
</evidence>
<dbReference type="InterPro" id="IPR036291">
    <property type="entry name" value="NAD(P)-bd_dom_sf"/>
</dbReference>
<dbReference type="SUPFAM" id="SSF51735">
    <property type="entry name" value="NAD(P)-binding Rossmann-fold domains"/>
    <property type="match status" value="1"/>
</dbReference>
<comment type="caution">
    <text evidence="4">The sequence shown here is derived from an EMBL/GenBank/DDBJ whole genome shotgun (WGS) entry which is preliminary data.</text>
</comment>
<accession>A0A7W9J8Y6</accession>
<dbReference type="GO" id="GO:0003960">
    <property type="term" value="F:quinone reductase (NADPH) activity"/>
    <property type="evidence" value="ECO:0007669"/>
    <property type="project" value="UniProtKB-EC"/>
</dbReference>
<dbReference type="PANTHER" id="PTHR48106:SF13">
    <property type="entry name" value="QUINONE OXIDOREDUCTASE-RELATED"/>
    <property type="match status" value="1"/>
</dbReference>
<dbReference type="SMART" id="SM00829">
    <property type="entry name" value="PKS_ER"/>
    <property type="match status" value="1"/>
</dbReference>
<dbReference type="GO" id="GO:0070402">
    <property type="term" value="F:NADPH binding"/>
    <property type="evidence" value="ECO:0007669"/>
    <property type="project" value="TreeGrafter"/>
</dbReference>
<dbReference type="EC" id="1.6.5.5" evidence="4"/>
<organism evidence="4 5">
    <name type="scientific">Kribbella italica</name>
    <dbReference type="NCBI Taxonomy" id="1540520"/>
    <lineage>
        <taxon>Bacteria</taxon>
        <taxon>Bacillati</taxon>
        <taxon>Actinomycetota</taxon>
        <taxon>Actinomycetes</taxon>
        <taxon>Propionibacteriales</taxon>
        <taxon>Kribbellaceae</taxon>
        <taxon>Kribbella</taxon>
    </lineage>
</organism>
<gene>
    <name evidence="4" type="ORF">HDA39_004520</name>
</gene>
<dbReference type="Gene3D" id="3.90.180.10">
    <property type="entry name" value="Medium-chain alcohol dehydrogenases, catalytic domain"/>
    <property type="match status" value="1"/>
</dbReference>
<evidence type="ECO:0000256" key="1">
    <source>
        <dbReference type="ARBA" id="ARBA00022857"/>
    </source>
</evidence>
<sequence>MRAIQVTRFGGPEVLVPAELPTPAAGPGELLVEVSAAGVNFADTHRTDGSYRGGPKLPLVPGVEVVGRTPDGRRVLAPVFTGGGYAEYVAVPADRAVDVPADLGDGPALALLVQGLTAWHLLRSSARMSPGESVVVNAAAGGVGTLAVQLARHFGAGRVIAVASTPAKRELALKLGADVAVDSDPDEYADRVRVANDGQPVDIVLDSTGGPTFAAALQVLGGFGRLVSYGTAARAGRPLVDPSELADRNLAVAGFWLVPAIADTTAYRAPLLELLDLAATDRLSPLVGEEYPLAEARRAHEDLLARRTRGKLVLRP</sequence>
<dbReference type="AlphaFoldDB" id="A0A7W9J8Y6"/>
<dbReference type="Gene3D" id="3.40.50.720">
    <property type="entry name" value="NAD(P)-binding Rossmann-like Domain"/>
    <property type="match status" value="1"/>
</dbReference>
<protein>
    <submittedName>
        <fullName evidence="4">NADPH2:quinone reductase</fullName>
        <ecNumber evidence="4">1.6.5.5</ecNumber>
    </submittedName>
</protein>
<dbReference type="PANTHER" id="PTHR48106">
    <property type="entry name" value="QUINONE OXIDOREDUCTASE PIG3-RELATED"/>
    <property type="match status" value="1"/>
</dbReference>
<keyword evidence="2 4" id="KW-0560">Oxidoreductase</keyword>